<feature type="non-terminal residue" evidence="1">
    <location>
        <position position="1"/>
    </location>
</feature>
<name>A0AA36DDS5_9BILA</name>
<dbReference type="EMBL" id="CATQJA010002706">
    <property type="protein sequence ID" value="CAJ0585885.1"/>
    <property type="molecule type" value="Genomic_DNA"/>
</dbReference>
<evidence type="ECO:0000313" key="2">
    <source>
        <dbReference type="Proteomes" id="UP001177023"/>
    </source>
</evidence>
<organism evidence="1 2">
    <name type="scientific">Mesorhabditis spiculigera</name>
    <dbReference type="NCBI Taxonomy" id="96644"/>
    <lineage>
        <taxon>Eukaryota</taxon>
        <taxon>Metazoa</taxon>
        <taxon>Ecdysozoa</taxon>
        <taxon>Nematoda</taxon>
        <taxon>Chromadorea</taxon>
        <taxon>Rhabditida</taxon>
        <taxon>Rhabditina</taxon>
        <taxon>Rhabditomorpha</taxon>
        <taxon>Rhabditoidea</taxon>
        <taxon>Rhabditidae</taxon>
        <taxon>Mesorhabditinae</taxon>
        <taxon>Mesorhabditis</taxon>
    </lineage>
</organism>
<sequence length="84" mass="10106">MRDFCSAHWVIADLFVQFRDSTFKKTDHIFTREIKQFCDKLANFAANYCTNPDILRVPRYQYPCGIYKYKCIDVYTEVIYGWGR</sequence>
<accession>A0AA36DDS5</accession>
<dbReference type="AlphaFoldDB" id="A0AA36DDS5"/>
<gene>
    <name evidence="1" type="ORF">MSPICULIGERA_LOCUS23895</name>
</gene>
<protein>
    <submittedName>
        <fullName evidence="1">Uncharacterized protein</fullName>
    </submittedName>
</protein>
<keyword evidence="2" id="KW-1185">Reference proteome</keyword>
<comment type="caution">
    <text evidence="1">The sequence shown here is derived from an EMBL/GenBank/DDBJ whole genome shotgun (WGS) entry which is preliminary data.</text>
</comment>
<dbReference type="Proteomes" id="UP001177023">
    <property type="component" value="Unassembled WGS sequence"/>
</dbReference>
<proteinExistence type="predicted"/>
<reference evidence="1" key="1">
    <citation type="submission" date="2023-06" db="EMBL/GenBank/DDBJ databases">
        <authorList>
            <person name="Delattre M."/>
        </authorList>
    </citation>
    <scope>NUCLEOTIDE SEQUENCE</scope>
    <source>
        <strain evidence="1">AF72</strain>
    </source>
</reference>
<evidence type="ECO:0000313" key="1">
    <source>
        <dbReference type="EMBL" id="CAJ0585885.1"/>
    </source>
</evidence>